<evidence type="ECO:0000256" key="2">
    <source>
        <dbReference type="SAM" id="SignalP"/>
    </source>
</evidence>
<gene>
    <name evidence="3" type="ORF">ACLFYP115_02642</name>
</gene>
<feature type="chain" id="PRO_5039454489" evidence="2">
    <location>
        <begin position="26"/>
        <end position="126"/>
    </location>
</feature>
<sequence>MKKKRRIWIFAVAVAMTAVQGTVFAEAQETGSPVEAVKETISETTESEQILDTKALMENLKDQINLSEEAKHISNEDQREIDIKKPSKKQVQKTAKKTAEGQTLLDVSKGSIMIKSTGATGGGYKQ</sequence>
<accession>A0A6N2VP46</accession>
<proteinExistence type="predicted"/>
<dbReference type="EMBL" id="CACRSQ010000007">
    <property type="protein sequence ID" value="VYT31457.1"/>
    <property type="molecule type" value="Genomic_DNA"/>
</dbReference>
<feature type="region of interest" description="Disordered" evidence="1">
    <location>
        <begin position="68"/>
        <end position="98"/>
    </location>
</feature>
<feature type="compositionally biased region" description="Basic and acidic residues" evidence="1">
    <location>
        <begin position="68"/>
        <end position="85"/>
    </location>
</feature>
<dbReference type="RefSeq" id="WP_006568741.1">
    <property type="nucleotide sequence ID" value="NZ_BAABZP010000001.1"/>
</dbReference>
<feature type="compositionally biased region" description="Basic residues" evidence="1">
    <location>
        <begin position="86"/>
        <end position="96"/>
    </location>
</feature>
<feature type="signal peptide" evidence="2">
    <location>
        <begin position="1"/>
        <end position="25"/>
    </location>
</feature>
<dbReference type="AlphaFoldDB" id="A0A6N2VP46"/>
<reference evidence="3" key="1">
    <citation type="submission" date="2019-11" db="EMBL/GenBank/DDBJ databases">
        <authorList>
            <person name="Feng L."/>
        </authorList>
    </citation>
    <scope>NUCLEOTIDE SEQUENCE</scope>
    <source>
        <strain evidence="3">AcaccaeLFYP115</strain>
    </source>
</reference>
<organism evidence="3">
    <name type="scientific">Anaerostipes caccae</name>
    <dbReference type="NCBI Taxonomy" id="105841"/>
    <lineage>
        <taxon>Bacteria</taxon>
        <taxon>Bacillati</taxon>
        <taxon>Bacillota</taxon>
        <taxon>Clostridia</taxon>
        <taxon>Lachnospirales</taxon>
        <taxon>Lachnospiraceae</taxon>
        <taxon>Anaerostipes</taxon>
    </lineage>
</organism>
<keyword evidence="2" id="KW-0732">Signal</keyword>
<evidence type="ECO:0000256" key="1">
    <source>
        <dbReference type="SAM" id="MobiDB-lite"/>
    </source>
</evidence>
<name>A0A6N2VP46_9FIRM</name>
<protein>
    <submittedName>
        <fullName evidence="3">Uncharacterized protein</fullName>
    </submittedName>
</protein>
<evidence type="ECO:0000313" key="3">
    <source>
        <dbReference type="EMBL" id="VYT31457.1"/>
    </source>
</evidence>